<reference evidence="1" key="1">
    <citation type="submission" date="2023-03" db="EMBL/GenBank/DDBJ databases">
        <title>Massive genome expansion in bonnet fungi (Mycena s.s.) driven by repeated elements and novel gene families across ecological guilds.</title>
        <authorList>
            <consortium name="Lawrence Berkeley National Laboratory"/>
            <person name="Harder C.B."/>
            <person name="Miyauchi S."/>
            <person name="Viragh M."/>
            <person name="Kuo A."/>
            <person name="Thoen E."/>
            <person name="Andreopoulos B."/>
            <person name="Lu D."/>
            <person name="Skrede I."/>
            <person name="Drula E."/>
            <person name="Henrissat B."/>
            <person name="Morin E."/>
            <person name="Kohler A."/>
            <person name="Barry K."/>
            <person name="LaButti K."/>
            <person name="Morin E."/>
            <person name="Salamov A."/>
            <person name="Lipzen A."/>
            <person name="Mereny Z."/>
            <person name="Hegedus B."/>
            <person name="Baldrian P."/>
            <person name="Stursova M."/>
            <person name="Weitz H."/>
            <person name="Taylor A."/>
            <person name="Grigoriev I.V."/>
            <person name="Nagy L.G."/>
            <person name="Martin F."/>
            <person name="Kauserud H."/>
        </authorList>
    </citation>
    <scope>NUCLEOTIDE SEQUENCE</scope>
    <source>
        <strain evidence="1">9284</strain>
    </source>
</reference>
<dbReference type="Proteomes" id="UP001221142">
    <property type="component" value="Unassembled WGS sequence"/>
</dbReference>
<accession>A0AAD7BC20</accession>
<name>A0AAD7BC20_9AGAR</name>
<feature type="non-terminal residue" evidence="1">
    <location>
        <position position="110"/>
    </location>
</feature>
<dbReference type="AlphaFoldDB" id="A0AAD7BC20"/>
<dbReference type="EMBL" id="JARKIF010000022">
    <property type="protein sequence ID" value="KAJ7616485.1"/>
    <property type="molecule type" value="Genomic_DNA"/>
</dbReference>
<evidence type="ECO:0000313" key="1">
    <source>
        <dbReference type="EMBL" id="KAJ7616485.1"/>
    </source>
</evidence>
<evidence type="ECO:0000313" key="2">
    <source>
        <dbReference type="Proteomes" id="UP001221142"/>
    </source>
</evidence>
<comment type="caution">
    <text evidence="1">The sequence shown here is derived from an EMBL/GenBank/DDBJ whole genome shotgun (WGS) entry which is preliminary data.</text>
</comment>
<organism evidence="1 2">
    <name type="scientific">Roridomyces roridus</name>
    <dbReference type="NCBI Taxonomy" id="1738132"/>
    <lineage>
        <taxon>Eukaryota</taxon>
        <taxon>Fungi</taxon>
        <taxon>Dikarya</taxon>
        <taxon>Basidiomycota</taxon>
        <taxon>Agaricomycotina</taxon>
        <taxon>Agaricomycetes</taxon>
        <taxon>Agaricomycetidae</taxon>
        <taxon>Agaricales</taxon>
        <taxon>Marasmiineae</taxon>
        <taxon>Mycenaceae</taxon>
        <taxon>Roridomyces</taxon>
    </lineage>
</organism>
<gene>
    <name evidence="1" type="ORF">FB45DRAFT_757135</name>
</gene>
<protein>
    <recommendedName>
        <fullName evidence="3">F-box domain-containing protein</fullName>
    </recommendedName>
</protein>
<keyword evidence="2" id="KW-1185">Reference proteome</keyword>
<evidence type="ECO:0008006" key="3">
    <source>
        <dbReference type="Google" id="ProtNLM"/>
    </source>
</evidence>
<sequence>MPDAVSSDLSQLDDEVHAAEKALYELQHRRSSCKQLVAGLKRALSSIRIIPSELLSEIFLMCRNDALQFRNYSIFDATRAPLLLAHISSGSRTVCLSDARLWNHIHVHEP</sequence>
<proteinExistence type="predicted"/>